<feature type="transmembrane region" description="Helical" evidence="8">
    <location>
        <begin position="108"/>
        <end position="129"/>
    </location>
</feature>
<protein>
    <recommendedName>
        <fullName evidence="10">Iron ABC transporter</fullName>
    </recommendedName>
</protein>
<keyword evidence="6 8" id="KW-1133">Transmembrane helix</keyword>
<evidence type="ECO:0000256" key="7">
    <source>
        <dbReference type="ARBA" id="ARBA00023136"/>
    </source>
</evidence>
<keyword evidence="7 8" id="KW-0472">Membrane</keyword>
<dbReference type="InterPro" id="IPR000522">
    <property type="entry name" value="ABC_transptr_permease_BtuC"/>
</dbReference>
<dbReference type="Pfam" id="PF01032">
    <property type="entry name" value="FecCD"/>
    <property type="match status" value="1"/>
</dbReference>
<dbReference type="EMBL" id="UINC01005292">
    <property type="protein sequence ID" value="SVA20385.1"/>
    <property type="molecule type" value="Genomic_DNA"/>
</dbReference>
<gene>
    <name evidence="9" type="ORF">METZ01_LOCUS73239</name>
</gene>
<dbReference type="GO" id="GO:0022857">
    <property type="term" value="F:transmembrane transporter activity"/>
    <property type="evidence" value="ECO:0007669"/>
    <property type="project" value="InterPro"/>
</dbReference>
<reference evidence="9" key="1">
    <citation type="submission" date="2018-05" db="EMBL/GenBank/DDBJ databases">
        <authorList>
            <person name="Lanie J.A."/>
            <person name="Ng W.-L."/>
            <person name="Kazmierczak K.M."/>
            <person name="Andrzejewski T.M."/>
            <person name="Davidsen T.M."/>
            <person name="Wayne K.J."/>
            <person name="Tettelin H."/>
            <person name="Glass J.I."/>
            <person name="Rusch D."/>
            <person name="Podicherti R."/>
            <person name="Tsui H.-C.T."/>
            <person name="Winkler M.E."/>
        </authorList>
    </citation>
    <scope>NUCLEOTIDE SEQUENCE</scope>
</reference>
<dbReference type="Gene3D" id="1.10.3470.10">
    <property type="entry name" value="ABC transporter involved in vitamin B12 uptake, BtuC"/>
    <property type="match status" value="1"/>
</dbReference>
<dbReference type="InterPro" id="IPR037294">
    <property type="entry name" value="ABC_BtuC-like"/>
</dbReference>
<feature type="transmembrane region" description="Helical" evidence="8">
    <location>
        <begin position="212"/>
        <end position="233"/>
    </location>
</feature>
<dbReference type="CDD" id="cd06550">
    <property type="entry name" value="TM_ABC_iron-siderophores_like"/>
    <property type="match status" value="1"/>
</dbReference>
<evidence type="ECO:0000313" key="9">
    <source>
        <dbReference type="EMBL" id="SVA20385.1"/>
    </source>
</evidence>
<keyword evidence="4" id="KW-1003">Cell membrane</keyword>
<proteinExistence type="inferred from homology"/>
<dbReference type="PANTHER" id="PTHR30472">
    <property type="entry name" value="FERRIC ENTEROBACTIN TRANSPORT SYSTEM PERMEASE PROTEIN"/>
    <property type="match status" value="1"/>
</dbReference>
<keyword evidence="3" id="KW-0813">Transport</keyword>
<dbReference type="GO" id="GO:0005886">
    <property type="term" value="C:plasma membrane"/>
    <property type="evidence" value="ECO:0007669"/>
    <property type="project" value="UniProtKB-SubCell"/>
</dbReference>
<accession>A0A381TWK8</accession>
<evidence type="ECO:0000256" key="5">
    <source>
        <dbReference type="ARBA" id="ARBA00022692"/>
    </source>
</evidence>
<organism evidence="9">
    <name type="scientific">marine metagenome</name>
    <dbReference type="NCBI Taxonomy" id="408172"/>
    <lineage>
        <taxon>unclassified sequences</taxon>
        <taxon>metagenomes</taxon>
        <taxon>ecological metagenomes</taxon>
    </lineage>
</organism>
<evidence type="ECO:0000256" key="3">
    <source>
        <dbReference type="ARBA" id="ARBA00022448"/>
    </source>
</evidence>
<sequence>MILNHNTKASQGASTEAQPPIRWRLTVTWLSFGSLMILTLLIAPLIGPTSITLSSVIDRSLPFVENVDAQIFFIARLPRALTGALVGASLAAAGVVFQALLRNPLATPYTLGISAGSSLGAMLVITFGAPVLASVIPALPLASFLGSLMAAGVVYALATLRHRDLSTMVLLLAGVTINSFFSSVIMFVQYLNDFTQTFQTVRWLMGNLDVSGYQPILAALPFTLIAFIGFAWLPKSLNLLSLGVDSAASRGVDVLRTQRLAFLTASLATAAAVSLSGPIGFIGIVIPHLVRLLVGADHRIVMPASACLGASFLVACDVVARTVMSPLELPVGIITALIGGPFFLWILVRRQ</sequence>
<comment type="subcellular location">
    <subcellularLocation>
        <location evidence="1">Cell membrane</location>
        <topology evidence="1">Multi-pass membrane protein</topology>
    </subcellularLocation>
</comment>
<evidence type="ECO:0000256" key="1">
    <source>
        <dbReference type="ARBA" id="ARBA00004651"/>
    </source>
</evidence>
<evidence type="ECO:0000256" key="4">
    <source>
        <dbReference type="ARBA" id="ARBA00022475"/>
    </source>
</evidence>
<dbReference type="PANTHER" id="PTHR30472:SF25">
    <property type="entry name" value="ABC TRANSPORTER PERMEASE PROTEIN MJ0876-RELATED"/>
    <property type="match status" value="1"/>
</dbReference>
<keyword evidence="5 8" id="KW-0812">Transmembrane</keyword>
<evidence type="ECO:0000256" key="8">
    <source>
        <dbReference type="SAM" id="Phobius"/>
    </source>
</evidence>
<comment type="similarity">
    <text evidence="2">Belongs to the binding-protein-dependent transport system permease family. FecCD subfamily.</text>
</comment>
<feature type="transmembrane region" description="Helical" evidence="8">
    <location>
        <begin position="80"/>
        <end position="101"/>
    </location>
</feature>
<dbReference type="SUPFAM" id="SSF81345">
    <property type="entry name" value="ABC transporter involved in vitamin B12 uptake, BtuC"/>
    <property type="match status" value="1"/>
</dbReference>
<feature type="transmembrane region" description="Helical" evidence="8">
    <location>
        <begin position="260"/>
        <end position="288"/>
    </location>
</feature>
<feature type="transmembrane region" description="Helical" evidence="8">
    <location>
        <begin position="327"/>
        <end position="348"/>
    </location>
</feature>
<evidence type="ECO:0008006" key="10">
    <source>
        <dbReference type="Google" id="ProtNLM"/>
    </source>
</evidence>
<name>A0A381TWK8_9ZZZZ</name>
<evidence type="ECO:0000256" key="2">
    <source>
        <dbReference type="ARBA" id="ARBA00007935"/>
    </source>
</evidence>
<dbReference type="FunFam" id="1.10.3470.10:FF:000001">
    <property type="entry name" value="Vitamin B12 ABC transporter permease BtuC"/>
    <property type="match status" value="1"/>
</dbReference>
<dbReference type="AlphaFoldDB" id="A0A381TWK8"/>
<feature type="transmembrane region" description="Helical" evidence="8">
    <location>
        <begin position="135"/>
        <end position="157"/>
    </location>
</feature>
<feature type="transmembrane region" description="Helical" evidence="8">
    <location>
        <begin position="169"/>
        <end position="192"/>
    </location>
</feature>
<feature type="transmembrane region" description="Helical" evidence="8">
    <location>
        <begin position="27"/>
        <end position="46"/>
    </location>
</feature>
<evidence type="ECO:0000256" key="6">
    <source>
        <dbReference type="ARBA" id="ARBA00022989"/>
    </source>
</evidence>